<proteinExistence type="predicted"/>
<keyword evidence="2" id="KW-1185">Reference proteome</keyword>
<reference evidence="1 2" key="1">
    <citation type="journal article" date="2023" name="ACS Omega">
        <title>Identification of the Neoaspergillic Acid Biosynthesis Gene Cluster by Establishing an In Vitro CRISPR-Ribonucleoprotein Genetic System in Aspergillus melleus.</title>
        <authorList>
            <person name="Yuan B."/>
            <person name="Grau M.F."/>
            <person name="Murata R.M."/>
            <person name="Torok T."/>
            <person name="Venkateswaran K."/>
            <person name="Stajich J.E."/>
            <person name="Wang C.C.C."/>
        </authorList>
    </citation>
    <scope>NUCLEOTIDE SEQUENCE [LARGE SCALE GENOMIC DNA]</scope>
    <source>
        <strain evidence="1 2">IMV 1140</strain>
    </source>
</reference>
<dbReference type="EMBL" id="JAOPJF010000051">
    <property type="protein sequence ID" value="KAK1142401.1"/>
    <property type="molecule type" value="Genomic_DNA"/>
</dbReference>
<organism evidence="1 2">
    <name type="scientific">Aspergillus melleus</name>
    <dbReference type="NCBI Taxonomy" id="138277"/>
    <lineage>
        <taxon>Eukaryota</taxon>
        <taxon>Fungi</taxon>
        <taxon>Dikarya</taxon>
        <taxon>Ascomycota</taxon>
        <taxon>Pezizomycotina</taxon>
        <taxon>Eurotiomycetes</taxon>
        <taxon>Eurotiomycetidae</taxon>
        <taxon>Eurotiales</taxon>
        <taxon>Aspergillaceae</taxon>
        <taxon>Aspergillus</taxon>
        <taxon>Aspergillus subgen. Circumdati</taxon>
    </lineage>
</organism>
<accession>A0ACC3AY17</accession>
<gene>
    <name evidence="1" type="ORF">N8T08_007953</name>
</gene>
<dbReference type="Proteomes" id="UP001177260">
    <property type="component" value="Unassembled WGS sequence"/>
</dbReference>
<protein>
    <submittedName>
        <fullName evidence="1">Uncharacterized protein</fullName>
    </submittedName>
</protein>
<sequence>MPRNVHNPLPSSLNSECLKARQILESFIDGSFTGSPGKEMPARFLGEAKGLAIITVTRAGFLGSIRIGSGILIARLDDGRWSAPSAVATAGLGFGGQFGIELTDFVFILNERALRTFSRTGSLTLSGNISIAFGPFGRSAELSGGASSNGVASMFSYSKTVGMYGGVTVEGGMLVERKSANKKFYKSKVTAEQLLRGEVVLPAATQSLMRVLDHKMFDPPVEVESREVEVSREIPQPEGMVELSARAEAQPPSELPVESSRAGPAPSTSPGGESARDFGVMAELDGTPCTPQPAELPSEPNAQSQPSAHSPTAELPAQVTEMPSRKPLRQDSGQSSGTQHAELSVKPSPEPTAPSDATEKLPASNILPPQPRSEGFIISA</sequence>
<comment type="caution">
    <text evidence="1">The sequence shown here is derived from an EMBL/GenBank/DDBJ whole genome shotgun (WGS) entry which is preliminary data.</text>
</comment>
<evidence type="ECO:0000313" key="1">
    <source>
        <dbReference type="EMBL" id="KAK1142401.1"/>
    </source>
</evidence>
<evidence type="ECO:0000313" key="2">
    <source>
        <dbReference type="Proteomes" id="UP001177260"/>
    </source>
</evidence>
<name>A0ACC3AY17_9EURO</name>